<gene>
    <name evidence="1" type="ORF">F8M41_020448</name>
</gene>
<dbReference type="OrthoDB" id="2426743at2759"/>
<sequence>MNKSQRTIKRSFIEAYTSEEDEENDINDLQNEFEKQTSLSYMNISTDQEMSMGTDMDMDMDVEGQANNVMFSLEISDEFGDWDSTIKYVKKHATENGFKVIKCRIQKNKKGEIVRRTFECKHSREYHAKKKADIEDNRERESVKIGCPWTVNFYLSDDLVKTDAAKTYEKLMRRQREEHGCLLNEIRHTQIFSETVKQNLSCQVKYNQGFGYAKRAVNLALETGHENELNELLLGWIKETGRKVHSNSNKTDKENLLNISNPYLTRTKGASKKHIKSALENSTTKHHDEKIKKRLYVSEGKTRASAEDFQDLDHQNERQLEAAQSLTEQHNSDEFFSNSYELTEKKVNKYICSHCRSSVHNSRTCELKRCTS</sequence>
<reference evidence="1 2" key="1">
    <citation type="journal article" date="2019" name="Environ. Microbiol.">
        <title>At the nexus of three kingdoms: the genome of the mycorrhizal fungus Gigaspora margarita provides insights into plant, endobacterial and fungal interactions.</title>
        <authorList>
            <person name="Venice F."/>
            <person name="Ghignone S."/>
            <person name="Salvioli di Fossalunga A."/>
            <person name="Amselem J."/>
            <person name="Novero M."/>
            <person name="Xianan X."/>
            <person name="Sedzielewska Toro K."/>
            <person name="Morin E."/>
            <person name="Lipzen A."/>
            <person name="Grigoriev I.V."/>
            <person name="Henrissat B."/>
            <person name="Martin F.M."/>
            <person name="Bonfante P."/>
        </authorList>
    </citation>
    <scope>NUCLEOTIDE SEQUENCE [LARGE SCALE GENOMIC DNA]</scope>
    <source>
        <strain evidence="1 2">BEG34</strain>
    </source>
</reference>
<protein>
    <submittedName>
        <fullName evidence="1">Protein far1-related sequence 5-like</fullName>
    </submittedName>
</protein>
<proteinExistence type="predicted"/>
<organism evidence="1 2">
    <name type="scientific">Gigaspora margarita</name>
    <dbReference type="NCBI Taxonomy" id="4874"/>
    <lineage>
        <taxon>Eukaryota</taxon>
        <taxon>Fungi</taxon>
        <taxon>Fungi incertae sedis</taxon>
        <taxon>Mucoromycota</taxon>
        <taxon>Glomeromycotina</taxon>
        <taxon>Glomeromycetes</taxon>
        <taxon>Diversisporales</taxon>
        <taxon>Gigasporaceae</taxon>
        <taxon>Gigaspora</taxon>
    </lineage>
</organism>
<evidence type="ECO:0000313" key="2">
    <source>
        <dbReference type="Proteomes" id="UP000439903"/>
    </source>
</evidence>
<dbReference type="EMBL" id="WTPW01000561">
    <property type="protein sequence ID" value="KAF0499739.1"/>
    <property type="molecule type" value="Genomic_DNA"/>
</dbReference>
<comment type="caution">
    <text evidence="1">The sequence shown here is derived from an EMBL/GenBank/DDBJ whole genome shotgun (WGS) entry which is preliminary data.</text>
</comment>
<name>A0A8H4AIG3_GIGMA</name>
<dbReference type="Proteomes" id="UP000439903">
    <property type="component" value="Unassembled WGS sequence"/>
</dbReference>
<accession>A0A8H4AIG3</accession>
<dbReference type="AlphaFoldDB" id="A0A8H4AIG3"/>
<evidence type="ECO:0000313" key="1">
    <source>
        <dbReference type="EMBL" id="KAF0499739.1"/>
    </source>
</evidence>
<keyword evidence="2" id="KW-1185">Reference proteome</keyword>